<name>A0A2N4UVD5_9GAMM</name>
<dbReference type="InterPro" id="IPR016174">
    <property type="entry name" value="Di-haem_cyt_TM"/>
</dbReference>
<evidence type="ECO:0000313" key="8">
    <source>
        <dbReference type="EMBL" id="PLC58978.1"/>
    </source>
</evidence>
<dbReference type="SUPFAM" id="SSF81342">
    <property type="entry name" value="Transmembrane di-heme cytochromes"/>
    <property type="match status" value="1"/>
</dbReference>
<organism evidence="8 9">
    <name type="scientific">Photobacterium carnosum</name>
    <dbReference type="NCBI Taxonomy" id="2023717"/>
    <lineage>
        <taxon>Bacteria</taxon>
        <taxon>Pseudomonadati</taxon>
        <taxon>Pseudomonadota</taxon>
        <taxon>Gammaproteobacteria</taxon>
        <taxon>Vibrionales</taxon>
        <taxon>Vibrionaceae</taxon>
        <taxon>Photobacterium</taxon>
    </lineage>
</organism>
<feature type="transmembrane region" description="Helical" evidence="6">
    <location>
        <begin position="96"/>
        <end position="114"/>
    </location>
</feature>
<dbReference type="AlphaFoldDB" id="A0A2N4UVD5"/>
<feature type="transmembrane region" description="Helical" evidence="6">
    <location>
        <begin position="177"/>
        <end position="197"/>
    </location>
</feature>
<keyword evidence="9" id="KW-1185">Reference proteome</keyword>
<evidence type="ECO:0000256" key="6">
    <source>
        <dbReference type="SAM" id="Phobius"/>
    </source>
</evidence>
<dbReference type="Pfam" id="PF01292">
    <property type="entry name" value="Ni_hydr_CYTB"/>
    <property type="match status" value="1"/>
</dbReference>
<dbReference type="GO" id="GO:0022904">
    <property type="term" value="P:respiratory electron transport chain"/>
    <property type="evidence" value="ECO:0007669"/>
    <property type="project" value="InterPro"/>
</dbReference>
<evidence type="ECO:0000256" key="2">
    <source>
        <dbReference type="ARBA" id="ARBA00022475"/>
    </source>
</evidence>
<comment type="subcellular location">
    <subcellularLocation>
        <location evidence="1">Cell membrane</location>
        <topology evidence="1">Multi-pass membrane protein</topology>
    </subcellularLocation>
</comment>
<accession>A0A2N4UVD5</accession>
<dbReference type="GO" id="GO:0020037">
    <property type="term" value="F:heme binding"/>
    <property type="evidence" value="ECO:0007669"/>
    <property type="project" value="TreeGrafter"/>
</dbReference>
<evidence type="ECO:0000259" key="7">
    <source>
        <dbReference type="Pfam" id="PF01292"/>
    </source>
</evidence>
<feature type="transmembrane region" description="Helical" evidence="6">
    <location>
        <begin position="135"/>
        <end position="157"/>
    </location>
</feature>
<feature type="domain" description="Cytochrome b561 bacterial/Ni-hydrogenase" evidence="7">
    <location>
        <begin position="27"/>
        <end position="210"/>
    </location>
</feature>
<dbReference type="GO" id="GO:0005886">
    <property type="term" value="C:plasma membrane"/>
    <property type="evidence" value="ECO:0007669"/>
    <property type="project" value="UniProtKB-SubCell"/>
</dbReference>
<dbReference type="PANTHER" id="PTHR30485">
    <property type="entry name" value="NI/FE-HYDROGENASE 1 B-TYPE CYTOCHROME SUBUNIT"/>
    <property type="match status" value="1"/>
</dbReference>
<dbReference type="InterPro" id="IPR011577">
    <property type="entry name" value="Cyt_b561_bac/Ni-Hgenase"/>
</dbReference>
<evidence type="ECO:0000256" key="5">
    <source>
        <dbReference type="ARBA" id="ARBA00023136"/>
    </source>
</evidence>
<dbReference type="Proteomes" id="UP000234420">
    <property type="component" value="Unassembled WGS sequence"/>
</dbReference>
<protein>
    <recommendedName>
        <fullName evidence="7">Cytochrome b561 bacterial/Ni-hydrogenase domain-containing protein</fullName>
    </recommendedName>
</protein>
<keyword evidence="2" id="KW-1003">Cell membrane</keyword>
<dbReference type="Gene3D" id="1.20.950.20">
    <property type="entry name" value="Transmembrane di-heme cytochromes, Chain C"/>
    <property type="match status" value="2"/>
</dbReference>
<keyword evidence="5 6" id="KW-0472">Membrane</keyword>
<evidence type="ECO:0000313" key="9">
    <source>
        <dbReference type="Proteomes" id="UP000234420"/>
    </source>
</evidence>
<dbReference type="PANTHER" id="PTHR30485:SF0">
    <property type="entry name" value="NI_FE-HYDROGENASE 1 B-TYPE CYTOCHROME SUBUNIT-RELATED"/>
    <property type="match status" value="1"/>
</dbReference>
<keyword evidence="4 6" id="KW-1133">Transmembrane helix</keyword>
<gene>
    <name evidence="8" type="ORF">CIK00_04050</name>
</gene>
<dbReference type="EMBL" id="NPIB01000003">
    <property type="protein sequence ID" value="PLC58978.1"/>
    <property type="molecule type" value="Genomic_DNA"/>
</dbReference>
<evidence type="ECO:0000256" key="3">
    <source>
        <dbReference type="ARBA" id="ARBA00022692"/>
    </source>
</evidence>
<reference evidence="8 9" key="1">
    <citation type="journal article" date="2018" name="Syst. Appl. Microbiol.">
        <title>Photobacterium carnosum sp. nov., isolated from spoiled modified atmosphere packaged poultry meat.</title>
        <authorList>
            <person name="Hilgarth M."/>
            <person name="Fuertes S."/>
            <person name="Ehrmann M."/>
            <person name="Vogel R.F."/>
        </authorList>
    </citation>
    <scope>NUCLEOTIDE SEQUENCE [LARGE SCALE GENOMIC DNA]</scope>
    <source>
        <strain evidence="8 9">TMW 2.2021</strain>
    </source>
</reference>
<proteinExistence type="predicted"/>
<keyword evidence="3 6" id="KW-0812">Transmembrane</keyword>
<feature type="transmembrane region" description="Helical" evidence="6">
    <location>
        <begin position="35"/>
        <end position="52"/>
    </location>
</feature>
<sequence length="210" mass="24526">MINSLLPWYNDKIMFLFLVIYMAEQLHFPKLHRLIHWLLAFSILFILLTIFLRSTWMDKTHIAAIIQSGFNSDSLSITQQQAITIAKSIRNEMFQWHYIVGYFVGVLVFLRVYYSKKVGLFMPNPFKKNSLHDRLQGLLYIAFYLFLASIVITGLVIHFLGHDFILYAQCKTFHKLSWWGILGFMLIHIGGVIFANGRDNKDTITKMING</sequence>
<dbReference type="InterPro" id="IPR051542">
    <property type="entry name" value="Hydrogenase_cytochrome"/>
</dbReference>
<evidence type="ECO:0000256" key="4">
    <source>
        <dbReference type="ARBA" id="ARBA00022989"/>
    </source>
</evidence>
<evidence type="ECO:0000256" key="1">
    <source>
        <dbReference type="ARBA" id="ARBA00004651"/>
    </source>
</evidence>
<comment type="caution">
    <text evidence="8">The sequence shown here is derived from an EMBL/GenBank/DDBJ whole genome shotgun (WGS) entry which is preliminary data.</text>
</comment>
<dbReference type="GO" id="GO:0009055">
    <property type="term" value="F:electron transfer activity"/>
    <property type="evidence" value="ECO:0007669"/>
    <property type="project" value="InterPro"/>
</dbReference>
<feature type="transmembrane region" description="Helical" evidence="6">
    <location>
        <begin position="6"/>
        <end position="23"/>
    </location>
</feature>